<sequence>MPTVSARSSRPLALATVAAAILMDVLDGSITTVALPSIQRDLHFSAAGWSWVVNGYLLALGSLLLLAGRLGDLLGRRRIFLAGVGVFTAASAWAGLAGSAGMLVAARFAQGAGAAMASAVGLGILVTLFPEPRERARALGVFAFTGSAGAVLGQVLGGVLTQTLGWHSIFLINLPIGAAVLLVGARVLPKERGLGLRAGMDALGAALGTAGLLALIYGIVGARPLAWGAGLVLLGLFAVRQATARNPLLPPRVLRNRSVLGANLAMLLMVGALFSFQVLTAQYLQDVADWGAAATGLAMLPAALAIGAVSLGASARLIGRFGELRVLLFGLTLLVALLVLLTRIPEHPDYLLQLLPLMLLGAGFGLAQPALLGLGMSGAGEGDAGLVSGLFTTFQQVGMASGVAVLSTLAASRTEALRHAGAAQAAALAGGYRLAWAVGAGLLVAAALTAGTLARRRAAGAAPAEERRGAREQVPTRG</sequence>
<proteinExistence type="predicted"/>
<dbReference type="InterPro" id="IPR011701">
    <property type="entry name" value="MFS"/>
</dbReference>
<dbReference type="Pfam" id="PF07690">
    <property type="entry name" value="MFS_1"/>
    <property type="match status" value="1"/>
</dbReference>
<keyword evidence="12" id="KW-1185">Reference proteome</keyword>
<feature type="transmembrane region" description="Helical" evidence="9">
    <location>
        <begin position="200"/>
        <end position="219"/>
    </location>
</feature>
<comment type="caution">
    <text evidence="11">The sequence shown here is derived from an EMBL/GenBank/DDBJ whole genome shotgun (WGS) entry which is preliminary data.</text>
</comment>
<protein>
    <submittedName>
        <fullName evidence="11">MFS transporter</fullName>
    </submittedName>
</protein>
<organism evidence="11 12">
    <name type="scientific">Mangrovactinospora gilvigrisea</name>
    <dbReference type="NCBI Taxonomy" id="1428644"/>
    <lineage>
        <taxon>Bacteria</taxon>
        <taxon>Bacillati</taxon>
        <taxon>Actinomycetota</taxon>
        <taxon>Actinomycetes</taxon>
        <taxon>Kitasatosporales</taxon>
        <taxon>Streptomycetaceae</taxon>
        <taxon>Mangrovactinospora</taxon>
    </lineage>
</organism>
<dbReference type="STRING" id="1428644.BIV57_17035"/>
<feature type="transmembrane region" description="Helical" evidence="9">
    <location>
        <begin position="166"/>
        <end position="188"/>
    </location>
</feature>
<evidence type="ECO:0000256" key="9">
    <source>
        <dbReference type="SAM" id="Phobius"/>
    </source>
</evidence>
<keyword evidence="7" id="KW-0046">Antibiotic resistance</keyword>
<evidence type="ECO:0000256" key="3">
    <source>
        <dbReference type="ARBA" id="ARBA00022475"/>
    </source>
</evidence>
<dbReference type="AlphaFoldDB" id="A0A1J7C402"/>
<keyword evidence="5 9" id="KW-1133">Transmembrane helix</keyword>
<keyword evidence="2" id="KW-0813">Transport</keyword>
<evidence type="ECO:0000259" key="10">
    <source>
        <dbReference type="PROSITE" id="PS50850"/>
    </source>
</evidence>
<dbReference type="RefSeq" id="WP_071657746.1">
    <property type="nucleotide sequence ID" value="NZ_MLCF01000103.1"/>
</dbReference>
<evidence type="ECO:0000256" key="1">
    <source>
        <dbReference type="ARBA" id="ARBA00004651"/>
    </source>
</evidence>
<feature type="transmembrane region" description="Helical" evidence="9">
    <location>
        <begin position="108"/>
        <end position="129"/>
    </location>
</feature>
<keyword evidence="4 9" id="KW-0812">Transmembrane</keyword>
<evidence type="ECO:0000256" key="2">
    <source>
        <dbReference type="ARBA" id="ARBA00022448"/>
    </source>
</evidence>
<name>A0A1J7C402_9ACTN</name>
<feature type="transmembrane region" description="Helical" evidence="9">
    <location>
        <begin position="350"/>
        <end position="374"/>
    </location>
</feature>
<comment type="subcellular location">
    <subcellularLocation>
        <location evidence="1">Cell membrane</location>
        <topology evidence="1">Multi-pass membrane protein</topology>
    </subcellularLocation>
</comment>
<evidence type="ECO:0000256" key="6">
    <source>
        <dbReference type="ARBA" id="ARBA00023136"/>
    </source>
</evidence>
<feature type="transmembrane region" description="Helical" evidence="9">
    <location>
        <begin position="386"/>
        <end position="411"/>
    </location>
</feature>
<dbReference type="PANTHER" id="PTHR42718">
    <property type="entry name" value="MAJOR FACILITATOR SUPERFAMILY MULTIDRUG TRANSPORTER MFSC"/>
    <property type="match status" value="1"/>
</dbReference>
<reference evidence="11 12" key="1">
    <citation type="submission" date="2016-10" db="EMBL/GenBank/DDBJ databases">
        <title>Genome sequence of Streptomyces gilvigriseus MUSC 26.</title>
        <authorList>
            <person name="Lee L.-H."/>
            <person name="Ser H.-L."/>
        </authorList>
    </citation>
    <scope>NUCLEOTIDE SEQUENCE [LARGE SCALE GENOMIC DNA]</scope>
    <source>
        <strain evidence="11 12">MUSC 26</strain>
    </source>
</reference>
<dbReference type="Proteomes" id="UP000243342">
    <property type="component" value="Unassembled WGS sequence"/>
</dbReference>
<feature type="transmembrane region" description="Helical" evidence="9">
    <location>
        <begin position="290"/>
        <end position="314"/>
    </location>
</feature>
<evidence type="ECO:0000256" key="8">
    <source>
        <dbReference type="SAM" id="MobiDB-lite"/>
    </source>
</evidence>
<dbReference type="GO" id="GO:0022857">
    <property type="term" value="F:transmembrane transporter activity"/>
    <property type="evidence" value="ECO:0007669"/>
    <property type="project" value="InterPro"/>
</dbReference>
<feature type="domain" description="Major facilitator superfamily (MFS) profile" evidence="10">
    <location>
        <begin position="13"/>
        <end position="458"/>
    </location>
</feature>
<dbReference type="EMBL" id="MLCF01000103">
    <property type="protein sequence ID" value="OIV36280.1"/>
    <property type="molecule type" value="Genomic_DNA"/>
</dbReference>
<dbReference type="Gene3D" id="1.20.1720.10">
    <property type="entry name" value="Multidrug resistance protein D"/>
    <property type="match status" value="1"/>
</dbReference>
<feature type="transmembrane region" description="Helical" evidence="9">
    <location>
        <begin position="141"/>
        <end position="160"/>
    </location>
</feature>
<feature type="transmembrane region" description="Helical" evidence="9">
    <location>
        <begin position="44"/>
        <end position="67"/>
    </location>
</feature>
<feature type="transmembrane region" description="Helical" evidence="9">
    <location>
        <begin position="79"/>
        <end position="96"/>
    </location>
</feature>
<feature type="transmembrane region" description="Helical" evidence="9">
    <location>
        <begin position="264"/>
        <end position="284"/>
    </location>
</feature>
<dbReference type="GO" id="GO:0046677">
    <property type="term" value="P:response to antibiotic"/>
    <property type="evidence" value="ECO:0007669"/>
    <property type="project" value="UniProtKB-KW"/>
</dbReference>
<feature type="region of interest" description="Disordered" evidence="8">
    <location>
        <begin position="459"/>
        <end position="478"/>
    </location>
</feature>
<accession>A0A1J7C402</accession>
<dbReference type="CDD" id="cd17321">
    <property type="entry name" value="MFS_MMR_MDR_like"/>
    <property type="match status" value="1"/>
</dbReference>
<dbReference type="PANTHER" id="PTHR42718:SF46">
    <property type="entry name" value="BLR6921 PROTEIN"/>
    <property type="match status" value="1"/>
</dbReference>
<dbReference type="GO" id="GO:0005886">
    <property type="term" value="C:plasma membrane"/>
    <property type="evidence" value="ECO:0007669"/>
    <property type="project" value="UniProtKB-SubCell"/>
</dbReference>
<feature type="transmembrane region" description="Helical" evidence="9">
    <location>
        <begin position="431"/>
        <end position="454"/>
    </location>
</feature>
<evidence type="ECO:0000313" key="11">
    <source>
        <dbReference type="EMBL" id="OIV36280.1"/>
    </source>
</evidence>
<dbReference type="SUPFAM" id="SSF103473">
    <property type="entry name" value="MFS general substrate transporter"/>
    <property type="match status" value="1"/>
</dbReference>
<keyword evidence="3" id="KW-1003">Cell membrane</keyword>
<feature type="transmembrane region" description="Helical" evidence="9">
    <location>
        <begin position="225"/>
        <end position="243"/>
    </location>
</feature>
<evidence type="ECO:0000256" key="5">
    <source>
        <dbReference type="ARBA" id="ARBA00022989"/>
    </source>
</evidence>
<evidence type="ECO:0000256" key="4">
    <source>
        <dbReference type="ARBA" id="ARBA00022692"/>
    </source>
</evidence>
<dbReference type="InterPro" id="IPR036259">
    <property type="entry name" value="MFS_trans_sf"/>
</dbReference>
<evidence type="ECO:0000256" key="7">
    <source>
        <dbReference type="ARBA" id="ARBA00023251"/>
    </source>
</evidence>
<evidence type="ECO:0000313" key="12">
    <source>
        <dbReference type="Proteomes" id="UP000243342"/>
    </source>
</evidence>
<dbReference type="InterPro" id="IPR020846">
    <property type="entry name" value="MFS_dom"/>
</dbReference>
<feature type="transmembrane region" description="Helical" evidence="9">
    <location>
        <begin position="326"/>
        <end position="344"/>
    </location>
</feature>
<dbReference type="Gene3D" id="1.20.1250.20">
    <property type="entry name" value="MFS general substrate transporter like domains"/>
    <property type="match status" value="1"/>
</dbReference>
<keyword evidence="6 9" id="KW-0472">Membrane</keyword>
<gene>
    <name evidence="11" type="ORF">BIV57_17035</name>
</gene>
<dbReference type="PROSITE" id="PS50850">
    <property type="entry name" value="MFS"/>
    <property type="match status" value="1"/>
</dbReference>